<comment type="caution">
    <text evidence="2">The sequence shown here is derived from an EMBL/GenBank/DDBJ whole genome shotgun (WGS) entry which is preliminary data.</text>
</comment>
<sequence>MLDRESECLFKPREEIRQNKKFFAAILILAFLILSATFYIVQSPILESLCYNSSNVIGGKTIAGSGCDIFYGFPFLSRIESRGGTLIAGELESMSKTGILWEGLLANEIIVLIASFLIAGAITVIVKRKKA</sequence>
<dbReference type="Proteomes" id="UP000527315">
    <property type="component" value="Unassembled WGS sequence"/>
</dbReference>
<evidence type="ECO:0000256" key="1">
    <source>
        <dbReference type="SAM" id="Phobius"/>
    </source>
</evidence>
<reference evidence="3" key="1">
    <citation type="journal article" date="2020" name="bioRxiv">
        <title>A rank-normalized archaeal taxonomy based on genome phylogeny resolves widespread incomplete and uneven classifications.</title>
        <authorList>
            <person name="Rinke C."/>
            <person name="Chuvochina M."/>
            <person name="Mussig A.J."/>
            <person name="Chaumeil P.-A."/>
            <person name="Waite D.W."/>
            <person name="Whitman W.B."/>
            <person name="Parks D.H."/>
            <person name="Hugenholtz P."/>
        </authorList>
    </citation>
    <scope>NUCLEOTIDE SEQUENCE [LARGE SCALE GENOMIC DNA]</scope>
</reference>
<name>A0A7J4KRZ0_9ARCH</name>
<proteinExistence type="predicted"/>
<keyword evidence="1" id="KW-1133">Transmembrane helix</keyword>
<organism evidence="2 3">
    <name type="scientific">Candidatus Iainarchaeum sp</name>
    <dbReference type="NCBI Taxonomy" id="3101447"/>
    <lineage>
        <taxon>Archaea</taxon>
        <taxon>Candidatus Iainarchaeota</taxon>
        <taxon>Candidatus Iainarchaeia</taxon>
        <taxon>Candidatus Iainarchaeales</taxon>
        <taxon>Candidatus Iainarchaeaceae</taxon>
        <taxon>Candidatus Iainarchaeum</taxon>
    </lineage>
</organism>
<feature type="transmembrane region" description="Helical" evidence="1">
    <location>
        <begin position="104"/>
        <end position="126"/>
    </location>
</feature>
<protein>
    <submittedName>
        <fullName evidence="2">Uncharacterized protein</fullName>
    </submittedName>
</protein>
<keyword evidence="1" id="KW-0472">Membrane</keyword>
<dbReference type="EMBL" id="DUFJ01000003">
    <property type="protein sequence ID" value="HIH32642.1"/>
    <property type="molecule type" value="Genomic_DNA"/>
</dbReference>
<gene>
    <name evidence="2" type="ORF">HA227_00150</name>
</gene>
<evidence type="ECO:0000313" key="3">
    <source>
        <dbReference type="Proteomes" id="UP000527315"/>
    </source>
</evidence>
<accession>A0A7J4KRZ0</accession>
<feature type="transmembrane region" description="Helical" evidence="1">
    <location>
        <begin position="21"/>
        <end position="41"/>
    </location>
</feature>
<dbReference type="AlphaFoldDB" id="A0A7J4KRZ0"/>
<evidence type="ECO:0000313" key="2">
    <source>
        <dbReference type="EMBL" id="HIH32642.1"/>
    </source>
</evidence>
<keyword evidence="1" id="KW-0812">Transmembrane</keyword>